<keyword evidence="4" id="KW-0472">Membrane</keyword>
<feature type="transmembrane region" description="Helical" evidence="4">
    <location>
        <begin position="97"/>
        <end position="130"/>
    </location>
</feature>
<name>A0A398CSL0_9BACT</name>
<dbReference type="NCBIfam" id="TIGR01826">
    <property type="entry name" value="CofD_related"/>
    <property type="match status" value="1"/>
</dbReference>
<keyword evidence="1 2" id="KW-0963">Cytoplasm</keyword>
<dbReference type="HAMAP" id="MF_00973">
    <property type="entry name" value="Gluconeogen_factor"/>
    <property type="match status" value="1"/>
</dbReference>
<comment type="similarity">
    <text evidence="2">Belongs to the gluconeogenesis factor family.</text>
</comment>
<dbReference type="Pfam" id="PF01933">
    <property type="entry name" value="CofD"/>
    <property type="match status" value="1"/>
</dbReference>
<comment type="caution">
    <text evidence="5">The sequence shown here is derived from an EMBL/GenBank/DDBJ whole genome shotgun (WGS) entry which is preliminary data.</text>
</comment>
<evidence type="ECO:0000313" key="5">
    <source>
        <dbReference type="EMBL" id="RIE06396.1"/>
    </source>
</evidence>
<sequence>MHRRQTPICRDRKHALPPPQATGESGTRVPSGPPEVKGHRQTLWYWLVPGIRVKRYLLLFATGTALLVVAIDGLLQTPGTSWLLNLRPSIQHVLRRFLPSGAVSAVFGVFCGIAVTVSAGLIVLAATLLARSVLAAITGSVPRESVARTIYRYRMAESLPRVVIIGGGTGIKPVIESLRTENVKLTTIVTMADSGGSTGRLRETTGMLPPGDFRNALIAMAGESTRSARLLAYRFPEQLEGVGGHNIGNLMIAALSDIKGNFGDAVQELSELMQLPGQVLPMSLDNISLRAHFTDGTTIDGEDQVPLQGKTIDTIEVLPPHAKPFVPALEALSQADYILIGPGSLFTSLIPPLSIEATADTIMRSSATKVLVVNAMTERGETEGYTAGMHLHKVEEVLGRSCIDMILLSSTPIPAETLGRYASAGVNPVSNDLPRSQHPRIVEADICSTADGLIRHDPGKLRIVLRSLLGL</sequence>
<dbReference type="Gene3D" id="3.40.50.10680">
    <property type="entry name" value="CofD-like domains"/>
    <property type="match status" value="1"/>
</dbReference>
<gene>
    <name evidence="5" type="primary">yvcK</name>
    <name evidence="5" type="ORF">SMC7_02700</name>
</gene>
<feature type="compositionally biased region" description="Basic residues" evidence="3">
    <location>
        <begin position="1"/>
        <end position="15"/>
    </location>
</feature>
<dbReference type="InterPro" id="IPR002882">
    <property type="entry name" value="CofD"/>
</dbReference>
<dbReference type="GO" id="GO:0043743">
    <property type="term" value="F:LPPG:FO 2-phospho-L-lactate transferase activity"/>
    <property type="evidence" value="ECO:0007669"/>
    <property type="project" value="InterPro"/>
</dbReference>
<keyword evidence="6" id="KW-1185">Reference proteome</keyword>
<dbReference type="Proteomes" id="UP000266328">
    <property type="component" value="Unassembled WGS sequence"/>
</dbReference>
<evidence type="ECO:0000313" key="6">
    <source>
        <dbReference type="Proteomes" id="UP000266328"/>
    </source>
</evidence>
<dbReference type="EMBL" id="QXIS01000014">
    <property type="protein sequence ID" value="RIE06396.1"/>
    <property type="molecule type" value="Genomic_DNA"/>
</dbReference>
<proteinExistence type="inferred from homology"/>
<keyword evidence="4" id="KW-0812">Transmembrane</keyword>
<feature type="transmembrane region" description="Helical" evidence="4">
    <location>
        <begin position="56"/>
        <end position="77"/>
    </location>
</feature>
<dbReference type="AlphaFoldDB" id="A0A398CSL0"/>
<organism evidence="5 6">
    <name type="scientific">Candidatus Cryosericum terrychapinii</name>
    <dbReference type="NCBI Taxonomy" id="2290919"/>
    <lineage>
        <taxon>Bacteria</taxon>
        <taxon>Pseudomonadati</taxon>
        <taxon>Caldisericota/Cryosericota group</taxon>
        <taxon>Candidatus Cryosericota</taxon>
        <taxon>Candidatus Cryosericia</taxon>
        <taxon>Candidatus Cryosericales</taxon>
        <taxon>Candidatus Cryosericaceae</taxon>
        <taxon>Candidatus Cryosericum</taxon>
    </lineage>
</organism>
<protein>
    <recommendedName>
        <fullName evidence="2">Putative gluconeogenesis factor</fullName>
    </recommendedName>
</protein>
<feature type="region of interest" description="Disordered" evidence="3">
    <location>
        <begin position="1"/>
        <end position="36"/>
    </location>
</feature>
<dbReference type="InterPro" id="IPR038136">
    <property type="entry name" value="CofD-like_dom_sf"/>
</dbReference>
<dbReference type="GO" id="GO:0005737">
    <property type="term" value="C:cytoplasm"/>
    <property type="evidence" value="ECO:0007669"/>
    <property type="project" value="UniProtKB-SubCell"/>
</dbReference>
<comment type="subcellular location">
    <subcellularLocation>
        <location evidence="2">Cytoplasm</location>
    </subcellularLocation>
</comment>
<evidence type="ECO:0000256" key="3">
    <source>
        <dbReference type="SAM" id="MobiDB-lite"/>
    </source>
</evidence>
<keyword evidence="4" id="KW-1133">Transmembrane helix</keyword>
<dbReference type="PANTHER" id="PTHR30135:SF3">
    <property type="entry name" value="GLUCONEOGENESIS FACTOR-RELATED"/>
    <property type="match status" value="1"/>
</dbReference>
<reference evidence="5 6" key="1">
    <citation type="submission" date="2018-09" db="EMBL/GenBank/DDBJ databases">
        <title>Discovery and Ecogenomic Context for Candidatus Cryosericales, a Global Caldiserica Order Active in Thawing Permafrost.</title>
        <authorList>
            <person name="Martinez M.A."/>
            <person name="Woodcroft B.J."/>
            <person name="Ignacio Espinoza J.C."/>
            <person name="Zayed A."/>
            <person name="Singleton C.M."/>
            <person name="Boyd J."/>
            <person name="Li Y.-F."/>
            <person name="Purvine S."/>
            <person name="Maughan H."/>
            <person name="Hodgkins S.B."/>
            <person name="Anderson D."/>
            <person name="Sederholm M."/>
            <person name="Temperton B."/>
            <person name="Saleska S.R."/>
            <person name="Tyson G.W."/>
            <person name="Rich V.I."/>
        </authorList>
    </citation>
    <scope>NUCLEOTIDE SEQUENCE [LARGE SCALE GENOMIC DNA]</scope>
    <source>
        <strain evidence="5 6">SMC7</strain>
    </source>
</reference>
<dbReference type="PANTHER" id="PTHR30135">
    <property type="entry name" value="UNCHARACTERIZED PROTEIN YVCK-RELATED"/>
    <property type="match status" value="1"/>
</dbReference>
<comment type="function">
    <text evidence="2">Required for morphogenesis under gluconeogenic growth conditions.</text>
</comment>
<dbReference type="SUPFAM" id="SSF142338">
    <property type="entry name" value="CofD-like"/>
    <property type="match status" value="1"/>
</dbReference>
<dbReference type="CDD" id="cd07187">
    <property type="entry name" value="YvcK_like"/>
    <property type="match status" value="1"/>
</dbReference>
<accession>A0A398CSL0</accession>
<dbReference type="GO" id="GO:0008360">
    <property type="term" value="P:regulation of cell shape"/>
    <property type="evidence" value="ECO:0007669"/>
    <property type="project" value="UniProtKB-UniRule"/>
</dbReference>
<dbReference type="OrthoDB" id="9783842at2"/>
<evidence type="ECO:0000256" key="1">
    <source>
        <dbReference type="ARBA" id="ARBA00022490"/>
    </source>
</evidence>
<evidence type="ECO:0000256" key="2">
    <source>
        <dbReference type="HAMAP-Rule" id="MF_00973"/>
    </source>
</evidence>
<evidence type="ECO:0000256" key="4">
    <source>
        <dbReference type="SAM" id="Phobius"/>
    </source>
</evidence>
<dbReference type="InterPro" id="IPR010119">
    <property type="entry name" value="Gluconeogen_factor"/>
</dbReference>